<proteinExistence type="predicted"/>
<dbReference type="EMBL" id="REGN01000209">
    <property type="protein sequence ID" value="RNA43590.1"/>
    <property type="molecule type" value="Genomic_DNA"/>
</dbReference>
<organism evidence="1 2">
    <name type="scientific">Brachionus plicatilis</name>
    <name type="common">Marine rotifer</name>
    <name type="synonym">Brachionus muelleri</name>
    <dbReference type="NCBI Taxonomy" id="10195"/>
    <lineage>
        <taxon>Eukaryota</taxon>
        <taxon>Metazoa</taxon>
        <taxon>Spiralia</taxon>
        <taxon>Gnathifera</taxon>
        <taxon>Rotifera</taxon>
        <taxon>Eurotatoria</taxon>
        <taxon>Monogononta</taxon>
        <taxon>Pseudotrocha</taxon>
        <taxon>Ploima</taxon>
        <taxon>Brachionidae</taxon>
        <taxon>Brachionus</taxon>
    </lineage>
</organism>
<evidence type="ECO:0000313" key="2">
    <source>
        <dbReference type="Proteomes" id="UP000276133"/>
    </source>
</evidence>
<evidence type="ECO:0000313" key="1">
    <source>
        <dbReference type="EMBL" id="RNA43590.1"/>
    </source>
</evidence>
<name>A0A3M7T6Z8_BRAPC</name>
<accession>A0A3M7T6Z8</accession>
<keyword evidence="2" id="KW-1185">Reference proteome</keyword>
<dbReference type="AlphaFoldDB" id="A0A3M7T6Z8"/>
<gene>
    <name evidence="1" type="ORF">BpHYR1_049006</name>
</gene>
<dbReference type="Proteomes" id="UP000276133">
    <property type="component" value="Unassembled WGS sequence"/>
</dbReference>
<reference evidence="1 2" key="1">
    <citation type="journal article" date="2018" name="Sci. Rep.">
        <title>Genomic signatures of local adaptation to the degree of environmental predictability in rotifers.</title>
        <authorList>
            <person name="Franch-Gras L."/>
            <person name="Hahn C."/>
            <person name="Garcia-Roger E.M."/>
            <person name="Carmona M.J."/>
            <person name="Serra M."/>
            <person name="Gomez A."/>
        </authorList>
    </citation>
    <scope>NUCLEOTIDE SEQUENCE [LARGE SCALE GENOMIC DNA]</scope>
    <source>
        <strain evidence="1">HYR1</strain>
    </source>
</reference>
<sequence length="221" mass="25662">MSDFLNQDKLSMFRKKHTNLRKYLQRHMKEFPLALTEILCPLKIGYGSNSKFIGFGYVSTHDQVTDPIVGIVNNVRLYLKPVGALIIRLRYEQIISSLVTHSICPKQRFIYWGTIKMNQLLKKGTGPKKFNFRKKFLTRNKIIYIETLFISGQNTTNLLCLPQCKSNEFLNSNEPINVVLIKLIIKLFFLSLAKSFLSLAKSWLQKKFLVVNRSIIDKIKT</sequence>
<comment type="caution">
    <text evidence="1">The sequence shown here is derived from an EMBL/GenBank/DDBJ whole genome shotgun (WGS) entry which is preliminary data.</text>
</comment>
<protein>
    <submittedName>
        <fullName evidence="1">Uncharacterized protein</fullName>
    </submittedName>
</protein>